<evidence type="ECO:0000313" key="2">
    <source>
        <dbReference type="Proteomes" id="UP001177023"/>
    </source>
</evidence>
<evidence type="ECO:0008006" key="3">
    <source>
        <dbReference type="Google" id="ProtNLM"/>
    </source>
</evidence>
<dbReference type="Pfam" id="PF02466">
    <property type="entry name" value="Tim17"/>
    <property type="match status" value="1"/>
</dbReference>
<dbReference type="InterPro" id="IPR019531">
    <property type="entry name" value="Pmp4"/>
</dbReference>
<dbReference type="GO" id="GO:0005778">
    <property type="term" value="C:peroxisomal membrane"/>
    <property type="evidence" value="ECO:0007669"/>
    <property type="project" value="TreeGrafter"/>
</dbReference>
<accession>A0AA36C7G0</accession>
<name>A0AA36C7G0_9BILA</name>
<dbReference type="Proteomes" id="UP001177023">
    <property type="component" value="Unassembled WGS sequence"/>
</dbReference>
<feature type="non-terminal residue" evidence="1">
    <location>
        <position position="1"/>
    </location>
</feature>
<keyword evidence="2" id="KW-1185">Reference proteome</keyword>
<sequence length="196" mass="23058">MVMEKALFVIQNWELIGNYLLAKYKDHHWLLATLKGLRNGIIYGCKVRFPHALVMVFLFQEGTILQKLQTILRLTRTHATNLAKFVCSYKLCTGFLEQFSGKKSEWHSFVSAFVMGYYVFGENNAVNMQKEVIQQPQRPIFPWFAATVWGLVLWLFEHHKDTLQMSLQKSMTYLYHESEIWTGIRDFLLRNSDRAI</sequence>
<reference evidence="1" key="1">
    <citation type="submission" date="2023-06" db="EMBL/GenBank/DDBJ databases">
        <authorList>
            <person name="Delattre M."/>
        </authorList>
    </citation>
    <scope>NUCLEOTIDE SEQUENCE</scope>
    <source>
        <strain evidence="1">AF72</strain>
    </source>
</reference>
<organism evidence="1 2">
    <name type="scientific">Mesorhabditis spiculigera</name>
    <dbReference type="NCBI Taxonomy" id="96644"/>
    <lineage>
        <taxon>Eukaryota</taxon>
        <taxon>Metazoa</taxon>
        <taxon>Ecdysozoa</taxon>
        <taxon>Nematoda</taxon>
        <taxon>Chromadorea</taxon>
        <taxon>Rhabditida</taxon>
        <taxon>Rhabditina</taxon>
        <taxon>Rhabditomorpha</taxon>
        <taxon>Rhabditoidea</taxon>
        <taxon>Rhabditidae</taxon>
        <taxon>Mesorhabditinae</taxon>
        <taxon>Mesorhabditis</taxon>
    </lineage>
</organism>
<dbReference type="EMBL" id="CATQJA010000725">
    <property type="protein sequence ID" value="CAJ0563566.1"/>
    <property type="molecule type" value="Genomic_DNA"/>
</dbReference>
<protein>
    <recommendedName>
        <fullName evidence="3">Peroxisomal membrane protein 4</fullName>
    </recommendedName>
</protein>
<evidence type="ECO:0000313" key="1">
    <source>
        <dbReference type="EMBL" id="CAJ0563566.1"/>
    </source>
</evidence>
<proteinExistence type="predicted"/>
<dbReference type="PIRSF" id="PIRSF013674">
    <property type="entry name" value="PXMP4"/>
    <property type="match status" value="1"/>
</dbReference>
<dbReference type="PANTHER" id="PTHR15460:SF3">
    <property type="entry name" value="PEROXISOMAL MEMBRANE PROTEIN 4"/>
    <property type="match status" value="1"/>
</dbReference>
<dbReference type="AlphaFoldDB" id="A0AA36C7G0"/>
<gene>
    <name evidence="1" type="ORF">MSPICULIGERA_LOCUS2478</name>
</gene>
<comment type="caution">
    <text evidence="1">The sequence shown here is derived from an EMBL/GenBank/DDBJ whole genome shotgun (WGS) entry which is preliminary data.</text>
</comment>
<dbReference type="PANTHER" id="PTHR15460">
    <property type="entry name" value="PEROXISOMAL MEMBRANE PROTEIN 4"/>
    <property type="match status" value="1"/>
</dbReference>